<dbReference type="Proteomes" id="UP000176944">
    <property type="component" value="Chromosome"/>
</dbReference>
<feature type="region of interest" description="Disordered" evidence="1">
    <location>
        <begin position="32"/>
        <end position="51"/>
    </location>
</feature>
<proteinExistence type="predicted"/>
<reference evidence="2" key="2">
    <citation type="submission" date="2022-10" db="EMBL/GenBank/DDBJ databases">
        <authorList>
            <person name="Ngo T.-E."/>
        </authorList>
    </citation>
    <scope>NUCLEOTIDE SEQUENCE</scope>
    <source>
        <strain evidence="2">JHB</strain>
    </source>
</reference>
<gene>
    <name evidence="2" type="ORF">BJP36_36030</name>
</gene>
<evidence type="ECO:0000313" key="2">
    <source>
        <dbReference type="EMBL" id="WAN69504.1"/>
    </source>
</evidence>
<dbReference type="AlphaFoldDB" id="A0A9Q9STQ9"/>
<protein>
    <submittedName>
        <fullName evidence="2">Uncharacterized protein</fullName>
    </submittedName>
</protein>
<organism evidence="2">
    <name type="scientific">Moorena producens (strain JHB)</name>
    <dbReference type="NCBI Taxonomy" id="1454205"/>
    <lineage>
        <taxon>Bacteria</taxon>
        <taxon>Bacillati</taxon>
        <taxon>Cyanobacteriota</taxon>
        <taxon>Cyanophyceae</taxon>
        <taxon>Coleofasciculales</taxon>
        <taxon>Coleofasciculaceae</taxon>
        <taxon>Moorena</taxon>
    </lineage>
</organism>
<evidence type="ECO:0000256" key="1">
    <source>
        <dbReference type="SAM" id="MobiDB-lite"/>
    </source>
</evidence>
<sequence>MGVFKRIFAHVFGIYCFISSRTKVKLTVEIGSREQGAGSREQGAGRRGKKSCVPLDATHRYSRFPIPDSRFPIPDSRFPIPDSRFPIPDSRFPIPYS</sequence>
<reference evidence="2" key="1">
    <citation type="journal article" date="2017" name="Proc. Natl. Acad. Sci. U.S.A.">
        <title>Comparative genomics uncovers the prolific and distinctive metabolic potential of the cyanobacterial genus Moorea.</title>
        <authorList>
            <person name="Leao T."/>
            <person name="Castelao G."/>
            <person name="Korobeynikov A."/>
            <person name="Monroe E.A."/>
            <person name="Podell S."/>
            <person name="Glukhov E."/>
            <person name="Allen E.E."/>
            <person name="Gerwick W.H."/>
            <person name="Gerwick L."/>
        </authorList>
    </citation>
    <scope>NUCLEOTIDE SEQUENCE</scope>
    <source>
        <strain evidence="2">JHB</strain>
    </source>
</reference>
<name>A0A9Q9STQ9_MOOP1</name>
<accession>A0A9Q9STQ9</accession>
<dbReference type="EMBL" id="CP017708">
    <property type="protein sequence ID" value="WAN69504.1"/>
    <property type="molecule type" value="Genomic_DNA"/>
</dbReference>